<dbReference type="KEGG" id="bbel:109467025"/>
<feature type="compositionally biased region" description="Polar residues" evidence="7">
    <location>
        <begin position="66"/>
        <end position="96"/>
    </location>
</feature>
<evidence type="ECO:0000313" key="10">
    <source>
        <dbReference type="RefSeq" id="XP_019620478.1"/>
    </source>
</evidence>
<evidence type="ECO:0000256" key="2">
    <source>
        <dbReference type="ARBA" id="ARBA00022692"/>
    </source>
</evidence>
<dbReference type="PANTHER" id="PTHR22650">
    <property type="entry name" value="GLYCOPROTEIN IB BETA"/>
    <property type="match status" value="1"/>
</dbReference>
<feature type="compositionally biased region" description="Basic and acidic residues" evidence="7">
    <location>
        <begin position="97"/>
        <end position="113"/>
    </location>
</feature>
<evidence type="ECO:0000313" key="9">
    <source>
        <dbReference type="Proteomes" id="UP000515135"/>
    </source>
</evidence>
<feature type="compositionally biased region" description="Acidic residues" evidence="7">
    <location>
        <begin position="120"/>
        <end position="129"/>
    </location>
</feature>
<feature type="signal peptide" evidence="8">
    <location>
        <begin position="1"/>
        <end position="24"/>
    </location>
</feature>
<sequence>MSNKARRMLVLLLIILKEAGLTAACSSSCSSNCYCASRGLSSVPQDLPTNITRLSLGRNALTTLSQSDFSHNTNPRGTNSGLDQISLNEVTTNADSEISRRSETPHLSREDSQHIYNLPTDEDPDTAEYNTIDDIDQSESPHQGEGKRLSLDSFGYLVLPPSLPPRPENQTDPQAAAQIESVDAAACTTSVAGPSQRSDSGQIQHLGSFSDGYEVPSPSLYTGKGPQSHKYVNSKMTAAAKDAAAGPKVIMYENDDEIESAKECSQSHKYVNSHVAAAAKDAAAGPQDVVYDNENDDEIESAKEDPQSHKYVNSHVAAAAKDANATAGLQHMVYDNDDEVEHAKGTK</sequence>
<evidence type="ECO:0000256" key="3">
    <source>
        <dbReference type="ARBA" id="ARBA00022889"/>
    </source>
</evidence>
<dbReference type="SUPFAM" id="SSF52058">
    <property type="entry name" value="L domain-like"/>
    <property type="match status" value="1"/>
</dbReference>
<name>A0A6P4Y7R5_BRABE</name>
<dbReference type="OrthoDB" id="2013775at2759"/>
<feature type="compositionally biased region" description="Polar residues" evidence="7">
    <location>
        <begin position="187"/>
        <end position="207"/>
    </location>
</feature>
<keyword evidence="6" id="KW-1015">Disulfide bond</keyword>
<dbReference type="AlphaFoldDB" id="A0A6P4Y7R5"/>
<gene>
    <name evidence="10" type="primary">LOC109467025</name>
</gene>
<dbReference type="Gene3D" id="3.80.10.10">
    <property type="entry name" value="Ribonuclease Inhibitor"/>
    <property type="match status" value="1"/>
</dbReference>
<evidence type="ECO:0000256" key="5">
    <source>
        <dbReference type="ARBA" id="ARBA00023136"/>
    </source>
</evidence>
<feature type="chain" id="PRO_5027550265" evidence="8">
    <location>
        <begin position="25"/>
        <end position="347"/>
    </location>
</feature>
<keyword evidence="3" id="KW-0130">Cell adhesion</keyword>
<comment type="subcellular location">
    <subcellularLocation>
        <location evidence="1">Membrane</location>
        <topology evidence="1">Single-pass membrane protein</topology>
    </subcellularLocation>
</comment>
<organism evidence="9 10">
    <name type="scientific">Branchiostoma belcheri</name>
    <name type="common">Amphioxus</name>
    <dbReference type="NCBI Taxonomy" id="7741"/>
    <lineage>
        <taxon>Eukaryota</taxon>
        <taxon>Metazoa</taxon>
        <taxon>Chordata</taxon>
        <taxon>Cephalochordata</taxon>
        <taxon>Leptocardii</taxon>
        <taxon>Amphioxiformes</taxon>
        <taxon>Branchiostomatidae</taxon>
        <taxon>Branchiostoma</taxon>
    </lineage>
</organism>
<evidence type="ECO:0000256" key="8">
    <source>
        <dbReference type="SAM" id="SignalP"/>
    </source>
</evidence>
<proteinExistence type="predicted"/>
<evidence type="ECO:0000256" key="6">
    <source>
        <dbReference type="ARBA" id="ARBA00023157"/>
    </source>
</evidence>
<reference evidence="10" key="1">
    <citation type="submission" date="2025-08" db="UniProtKB">
        <authorList>
            <consortium name="RefSeq"/>
        </authorList>
    </citation>
    <scope>IDENTIFICATION</scope>
    <source>
        <tissue evidence="10">Gonad</tissue>
    </source>
</reference>
<keyword evidence="8" id="KW-0732">Signal</keyword>
<evidence type="ECO:0000256" key="4">
    <source>
        <dbReference type="ARBA" id="ARBA00022989"/>
    </source>
</evidence>
<evidence type="ECO:0000256" key="7">
    <source>
        <dbReference type="SAM" id="MobiDB-lite"/>
    </source>
</evidence>
<dbReference type="PANTHER" id="PTHR22650:SF4">
    <property type="entry name" value="LEUCINE-RICH REPEAT AND TRANSMEMBRANE DOMAIN-CONTAINING PROTEIN 2-LIKE"/>
    <property type="match status" value="1"/>
</dbReference>
<dbReference type="GeneID" id="109467025"/>
<accession>A0A6P4Y7R5</accession>
<keyword evidence="2" id="KW-0812">Transmembrane</keyword>
<feature type="region of interest" description="Disordered" evidence="7">
    <location>
        <begin position="187"/>
        <end position="211"/>
    </location>
</feature>
<keyword evidence="4" id="KW-1133">Transmembrane helix</keyword>
<dbReference type="InterPro" id="IPR032675">
    <property type="entry name" value="LRR_dom_sf"/>
</dbReference>
<protein>
    <submittedName>
        <fullName evidence="10">Uncharacterized protein LOC109467025</fullName>
    </submittedName>
</protein>
<keyword evidence="5" id="KW-0472">Membrane</keyword>
<evidence type="ECO:0000256" key="1">
    <source>
        <dbReference type="ARBA" id="ARBA00004167"/>
    </source>
</evidence>
<keyword evidence="9" id="KW-1185">Reference proteome</keyword>
<feature type="region of interest" description="Disordered" evidence="7">
    <location>
        <begin position="66"/>
        <end position="129"/>
    </location>
</feature>
<dbReference type="RefSeq" id="XP_019620478.1">
    <property type="nucleotide sequence ID" value="XM_019764919.1"/>
</dbReference>
<dbReference type="InterPro" id="IPR052313">
    <property type="entry name" value="GPIb-IX-V_Complex"/>
</dbReference>
<dbReference type="Proteomes" id="UP000515135">
    <property type="component" value="Unplaced"/>
</dbReference>